<organism evidence="6 7">
    <name type="scientific">Burkholderia paludis</name>
    <dbReference type="NCBI Taxonomy" id="1506587"/>
    <lineage>
        <taxon>Bacteria</taxon>
        <taxon>Pseudomonadati</taxon>
        <taxon>Pseudomonadota</taxon>
        <taxon>Betaproteobacteria</taxon>
        <taxon>Burkholderiales</taxon>
        <taxon>Burkholderiaceae</taxon>
        <taxon>Burkholderia</taxon>
        <taxon>Burkholderia cepacia complex</taxon>
    </lineage>
</organism>
<dbReference type="InterPro" id="IPR009057">
    <property type="entry name" value="Homeodomain-like_sf"/>
</dbReference>
<evidence type="ECO:0000256" key="4">
    <source>
        <dbReference type="ARBA" id="ARBA00023163"/>
    </source>
</evidence>
<keyword evidence="2" id="KW-0805">Transcription regulation</keyword>
<dbReference type="PROSITE" id="PS01124">
    <property type="entry name" value="HTH_ARAC_FAMILY_2"/>
    <property type="match status" value="1"/>
</dbReference>
<proteinExistence type="predicted"/>
<keyword evidence="4" id="KW-0804">Transcription</keyword>
<dbReference type="Gene3D" id="2.60.120.10">
    <property type="entry name" value="Jelly Rolls"/>
    <property type="match status" value="1"/>
</dbReference>
<keyword evidence="1" id="KW-0678">Repressor</keyword>
<dbReference type="SUPFAM" id="SSF51182">
    <property type="entry name" value="RmlC-like cupins"/>
    <property type="match status" value="1"/>
</dbReference>
<dbReference type="PROSITE" id="PS00041">
    <property type="entry name" value="HTH_ARAC_FAMILY_1"/>
    <property type="match status" value="1"/>
</dbReference>
<dbReference type="GO" id="GO:0043565">
    <property type="term" value="F:sequence-specific DNA binding"/>
    <property type="evidence" value="ECO:0007669"/>
    <property type="project" value="InterPro"/>
</dbReference>
<evidence type="ECO:0000313" key="7">
    <source>
        <dbReference type="Proteomes" id="UP000494330"/>
    </source>
</evidence>
<dbReference type="RefSeq" id="WP_052001239.1">
    <property type="nucleotide sequence ID" value="NZ_CABVQD010000002.1"/>
</dbReference>
<gene>
    <name evidence="6" type="ORF">BPA30113_00777</name>
</gene>
<dbReference type="InterPro" id="IPR018062">
    <property type="entry name" value="HTH_AraC-typ_CS"/>
</dbReference>
<dbReference type="InterPro" id="IPR014710">
    <property type="entry name" value="RmlC-like_jellyroll"/>
</dbReference>
<dbReference type="GO" id="GO:0003700">
    <property type="term" value="F:DNA-binding transcription factor activity"/>
    <property type="evidence" value="ECO:0007669"/>
    <property type="project" value="InterPro"/>
</dbReference>
<dbReference type="PANTHER" id="PTHR11019">
    <property type="entry name" value="HTH-TYPE TRANSCRIPTIONAL REGULATOR NIMR"/>
    <property type="match status" value="1"/>
</dbReference>
<dbReference type="Gene3D" id="1.10.10.60">
    <property type="entry name" value="Homeodomain-like"/>
    <property type="match status" value="1"/>
</dbReference>
<dbReference type="InterPro" id="IPR011051">
    <property type="entry name" value="RmlC_Cupin_sf"/>
</dbReference>
<dbReference type="AlphaFoldDB" id="A0A6P2I2Q0"/>
<reference evidence="6 7" key="1">
    <citation type="submission" date="2019-09" db="EMBL/GenBank/DDBJ databases">
        <authorList>
            <person name="Depoorter E."/>
        </authorList>
    </citation>
    <scope>NUCLEOTIDE SEQUENCE [LARGE SCALE GENOMIC DNA]</scope>
    <source>
        <strain evidence="6">LMG 30113</strain>
    </source>
</reference>
<accession>A0A6P2I2Q0</accession>
<dbReference type="SUPFAM" id="SSF46689">
    <property type="entry name" value="Homeodomain-like"/>
    <property type="match status" value="1"/>
</dbReference>
<evidence type="ECO:0000256" key="3">
    <source>
        <dbReference type="ARBA" id="ARBA00023125"/>
    </source>
</evidence>
<dbReference type="PANTHER" id="PTHR11019:SF190">
    <property type="entry name" value="ARAC-FAMILY REGULATORY PROTEIN"/>
    <property type="match status" value="1"/>
</dbReference>
<dbReference type="CDD" id="cd06124">
    <property type="entry name" value="cupin_NimR-like_N"/>
    <property type="match status" value="1"/>
</dbReference>
<evidence type="ECO:0000256" key="1">
    <source>
        <dbReference type="ARBA" id="ARBA00022491"/>
    </source>
</evidence>
<keyword evidence="3" id="KW-0238">DNA-binding</keyword>
<evidence type="ECO:0000313" key="6">
    <source>
        <dbReference type="EMBL" id="VWB22863.1"/>
    </source>
</evidence>
<dbReference type="SMART" id="SM00342">
    <property type="entry name" value="HTH_ARAC"/>
    <property type="match status" value="1"/>
</dbReference>
<dbReference type="Proteomes" id="UP000494330">
    <property type="component" value="Unassembled WGS sequence"/>
</dbReference>
<protein>
    <submittedName>
        <fullName evidence="6">AraC family regulatory protein</fullName>
    </submittedName>
</protein>
<evidence type="ECO:0000259" key="5">
    <source>
        <dbReference type="PROSITE" id="PS01124"/>
    </source>
</evidence>
<feature type="domain" description="HTH araC/xylS-type" evidence="5">
    <location>
        <begin position="164"/>
        <end position="260"/>
    </location>
</feature>
<dbReference type="InterPro" id="IPR018060">
    <property type="entry name" value="HTH_AraC"/>
</dbReference>
<dbReference type="FunFam" id="1.10.10.60:FF:000132">
    <property type="entry name" value="AraC family transcriptional regulator"/>
    <property type="match status" value="1"/>
</dbReference>
<dbReference type="Pfam" id="PF12833">
    <property type="entry name" value="HTH_18"/>
    <property type="match status" value="1"/>
</dbReference>
<dbReference type="EMBL" id="CABVQD010000002">
    <property type="protein sequence ID" value="VWB22863.1"/>
    <property type="molecule type" value="Genomic_DNA"/>
</dbReference>
<name>A0A6P2I2Q0_9BURK</name>
<evidence type="ECO:0000256" key="2">
    <source>
        <dbReference type="ARBA" id="ARBA00023015"/>
    </source>
</evidence>
<sequence>MNIDIATGTPVTNLFGEAPDPVWLRRARFGPEMSVPAQRQPWGRLLFAVSGIVEFSIAGARYLSLPAYAIWIPPEVEHESVTTSETEFVVVHLASHRCVDLPGNPCTLELSEVIKTLVFDLTKRGVGHPRTPADRRMVEVVIDQMVAAERYSTYLPLTDDPLLLPIIRAIEADPGDRRTLAQWADQIGSTERTLSRRWRSGLFMSYNEWRQRLRLVRAVTLLDEGVSVKAVAYQLGYRNASAFIEMYRQRMGVSPGGNRR</sequence>
<keyword evidence="7" id="KW-1185">Reference proteome</keyword>